<keyword evidence="2" id="KW-1185">Reference proteome</keyword>
<proteinExistence type="predicted"/>
<organism evidence="1 2">
    <name type="scientific">Dichomitus squalens</name>
    <dbReference type="NCBI Taxonomy" id="114155"/>
    <lineage>
        <taxon>Eukaryota</taxon>
        <taxon>Fungi</taxon>
        <taxon>Dikarya</taxon>
        <taxon>Basidiomycota</taxon>
        <taxon>Agaricomycotina</taxon>
        <taxon>Agaricomycetes</taxon>
        <taxon>Polyporales</taxon>
        <taxon>Polyporaceae</taxon>
        <taxon>Dichomitus</taxon>
    </lineage>
</organism>
<name>A0A4V2K6A2_9APHY</name>
<evidence type="ECO:0000313" key="2">
    <source>
        <dbReference type="Proteomes" id="UP000292082"/>
    </source>
</evidence>
<dbReference type="EMBL" id="ML145318">
    <property type="protein sequence ID" value="TBU51473.1"/>
    <property type="molecule type" value="Genomic_DNA"/>
</dbReference>
<evidence type="ECO:0000313" key="1">
    <source>
        <dbReference type="EMBL" id="TBU51473.1"/>
    </source>
</evidence>
<dbReference type="Proteomes" id="UP000292082">
    <property type="component" value="Unassembled WGS sequence"/>
</dbReference>
<dbReference type="AlphaFoldDB" id="A0A4V2K6A2"/>
<accession>A0A4V2K6A2</accession>
<sequence length="165" mass="19565">MFLMEYITADLPSRRDIRGRRCLCISKYSRTLWVRDRESVDCAIHIGRPVLAVVCKRSLLRREVHGCRTSGCKPSGLLRPKQRLDSLQRHAVHWRQRQRGHCERLWPDLLALWDRARLVVARAMLRRRDQAAALRRRVHGRLLHARHAVPHVRMRLLNSRRGKRP</sequence>
<reference evidence="1 2" key="1">
    <citation type="submission" date="2019-01" db="EMBL/GenBank/DDBJ databases">
        <title>Draft genome sequences of three monokaryotic isolates of the white-rot basidiomycete fungus Dichomitus squalens.</title>
        <authorList>
            <consortium name="DOE Joint Genome Institute"/>
            <person name="Lopez S.C."/>
            <person name="Andreopoulos B."/>
            <person name="Pangilinan J."/>
            <person name="Lipzen A."/>
            <person name="Riley R."/>
            <person name="Ahrendt S."/>
            <person name="Ng V."/>
            <person name="Barry K."/>
            <person name="Daum C."/>
            <person name="Grigoriev I.V."/>
            <person name="Hilden K.S."/>
            <person name="Makela M.R."/>
            <person name="de Vries R.P."/>
        </authorList>
    </citation>
    <scope>NUCLEOTIDE SEQUENCE [LARGE SCALE GENOMIC DNA]</scope>
    <source>
        <strain evidence="1 2">CBS 464.89</strain>
    </source>
</reference>
<protein>
    <submittedName>
        <fullName evidence="1">Uncharacterized protein</fullName>
    </submittedName>
</protein>
<gene>
    <name evidence="1" type="ORF">BD310DRAFT_345258</name>
</gene>